<feature type="binding site" evidence="8">
    <location>
        <position position="327"/>
    </location>
    <ligand>
        <name>Mg(2+)</name>
        <dbReference type="ChEBI" id="CHEBI:18420"/>
    </ligand>
</feature>
<evidence type="ECO:0000313" key="11">
    <source>
        <dbReference type="Proteomes" id="UP000321353"/>
    </source>
</evidence>
<dbReference type="RefSeq" id="WP_233902892.1">
    <property type="nucleotide sequence ID" value="NZ_CP036264.1"/>
</dbReference>
<reference evidence="10 11" key="1">
    <citation type="submission" date="2019-02" db="EMBL/GenBank/DDBJ databases">
        <title>Planctomycetal bacteria perform biofilm scaping via a novel small molecule.</title>
        <authorList>
            <person name="Jeske O."/>
            <person name="Boedeker C."/>
            <person name="Wiegand S."/>
            <person name="Breitling P."/>
            <person name="Kallscheuer N."/>
            <person name="Jogler M."/>
            <person name="Rohde M."/>
            <person name="Petersen J."/>
            <person name="Medema M.H."/>
            <person name="Surup F."/>
            <person name="Jogler C."/>
        </authorList>
    </citation>
    <scope>NUCLEOTIDE SEQUENCE [LARGE SCALE GENOMIC DNA]</scope>
    <source>
        <strain evidence="10 11">Mal15</strain>
    </source>
</reference>
<feature type="binding site" evidence="8">
    <location>
        <position position="555"/>
    </location>
    <ligand>
        <name>Zn(2+)</name>
        <dbReference type="ChEBI" id="CHEBI:29105"/>
        <label>2</label>
    </ligand>
</feature>
<evidence type="ECO:0000256" key="7">
    <source>
        <dbReference type="PIRSR" id="PIRSR601952-1"/>
    </source>
</evidence>
<dbReference type="InterPro" id="IPR017850">
    <property type="entry name" value="Alkaline_phosphatase_core_sf"/>
</dbReference>
<feature type="active site" description="Phosphoserine intermediate" evidence="7">
    <location>
        <position position="273"/>
    </location>
</feature>
<dbReference type="InterPro" id="IPR001952">
    <property type="entry name" value="Alkaline_phosphatase"/>
</dbReference>
<dbReference type="EC" id="3.1.3.1" evidence="10"/>
<comment type="cofactor">
    <cofactor evidence="8">
        <name>Mg(2+)</name>
        <dbReference type="ChEBI" id="CHEBI:18420"/>
    </cofactor>
    <text evidence="8">Binds 1 Mg(2+) ion.</text>
</comment>
<keyword evidence="4 10" id="KW-0378">Hydrolase</keyword>
<comment type="similarity">
    <text evidence="1">Belongs to the alkaline phosphatase family.</text>
</comment>
<feature type="binding site" evidence="8">
    <location>
        <position position="504"/>
    </location>
    <ligand>
        <name>Mg(2+)</name>
        <dbReference type="ChEBI" id="CHEBI:18420"/>
    </ligand>
</feature>
<feature type="binding site" evidence="8">
    <location>
        <position position="509"/>
    </location>
    <ligand>
        <name>Zn(2+)</name>
        <dbReference type="ChEBI" id="CHEBI:29105"/>
        <label>2</label>
    </ligand>
</feature>
<dbReference type="Pfam" id="PF00245">
    <property type="entry name" value="Alk_phosphatase"/>
    <property type="match status" value="1"/>
</dbReference>
<feature type="binding site" evidence="8">
    <location>
        <position position="325"/>
    </location>
    <ligand>
        <name>Mg(2+)</name>
        <dbReference type="ChEBI" id="CHEBI:18420"/>
    </ligand>
</feature>
<evidence type="ECO:0000256" key="6">
    <source>
        <dbReference type="ARBA" id="ARBA00022842"/>
    </source>
</evidence>
<name>A0A5B9MJX8_9BACT</name>
<dbReference type="PANTHER" id="PTHR11596:SF5">
    <property type="entry name" value="ALKALINE PHOSPHATASE"/>
    <property type="match status" value="1"/>
</dbReference>
<evidence type="ECO:0000256" key="1">
    <source>
        <dbReference type="ARBA" id="ARBA00005984"/>
    </source>
</evidence>
<protein>
    <submittedName>
        <fullName evidence="10">Alkaline phosphatase 4</fullName>
        <ecNumber evidence="10">3.1.3.1</ecNumber>
    </submittedName>
</protein>
<dbReference type="CDD" id="cd16012">
    <property type="entry name" value="ALP"/>
    <property type="match status" value="1"/>
</dbReference>
<dbReference type="Proteomes" id="UP000321353">
    <property type="component" value="Chromosome"/>
</dbReference>
<keyword evidence="3 8" id="KW-0479">Metal-binding</keyword>
<evidence type="ECO:0000256" key="5">
    <source>
        <dbReference type="ARBA" id="ARBA00022833"/>
    </source>
</evidence>
<keyword evidence="6 8" id="KW-0460">Magnesium</keyword>
<dbReference type="EMBL" id="CP036264">
    <property type="protein sequence ID" value="QEF99974.1"/>
    <property type="molecule type" value="Genomic_DNA"/>
</dbReference>
<feature type="binding site" evidence="8">
    <location>
        <position position="554"/>
    </location>
    <ligand>
        <name>Zn(2+)</name>
        <dbReference type="ChEBI" id="CHEBI:29105"/>
        <label>2</label>
    </ligand>
</feature>
<evidence type="ECO:0000256" key="2">
    <source>
        <dbReference type="ARBA" id="ARBA00022553"/>
    </source>
</evidence>
<dbReference type="Gene3D" id="3.40.720.10">
    <property type="entry name" value="Alkaline Phosphatase, subunit A"/>
    <property type="match status" value="1"/>
</dbReference>
<sequence length="576" mass="62383">MRPCQAGADPRFFVAFRWLIWLPVAIVSFTGVVSAEEPAPGGPAKRDLASAQPKAAQHSDPMCELQTRSSEGKVPVYGHWGVDASKYSSWTDHSNRLVPVYTFGLTLSDWRERGSVYADADRLKVLDRSADESSVNPTAMYYDQVDVYQLQQAAIDAGYSNIILILFDGMDWQTSRAAAIYKTGRIAYESGRGTGLAFQDDRRTQTDFGLLGTSAAAEDATTDVDAQRVISVSEKMHFGYDVRLGGRTPWDEHNGSGYFIGADLSRPHTVTDSAASATTLCSGIKTYNGAINVALDGSQVVPIARQLQRDQDFMVGVVTSVPVSHATSAAAYANNVSRKDYQDLSRDLIGLASASHRNDPLPGVDVLLGGGWGEHEDEDEKQGMNFAQGNPYLHEDDLHAADLQNGGNYRVVQRTPGKSGRKLLRQAAQAAADNQERLLGFFGTKGGHLPYATADGGYDPTTDVNGAEQYTDADVTENPTLADMTEAALLVLEQSIDGFWLMIEAGDVDWANHANNLDNSIGAVLSGEAAFVKVMDWVDENNAWDHTAVIVTADHGHYLVLDRPEAIAAAGRGERE</sequence>
<dbReference type="InterPro" id="IPR018299">
    <property type="entry name" value="Alkaline_phosphatase_AS"/>
</dbReference>
<dbReference type="PROSITE" id="PS00123">
    <property type="entry name" value="ALKALINE_PHOSPHATASE"/>
    <property type="match status" value="1"/>
</dbReference>
<evidence type="ECO:0000256" key="8">
    <source>
        <dbReference type="PIRSR" id="PIRSR601952-2"/>
    </source>
</evidence>
<dbReference type="SMART" id="SM00098">
    <property type="entry name" value="alkPPc"/>
    <property type="match status" value="1"/>
</dbReference>
<evidence type="ECO:0000313" key="10">
    <source>
        <dbReference type="EMBL" id="QEF99974.1"/>
    </source>
</evidence>
<proteinExistence type="inferred from homology"/>
<feature type="region of interest" description="Disordered" evidence="9">
    <location>
        <begin position="38"/>
        <end position="62"/>
    </location>
</feature>
<feature type="binding site" evidence="8">
    <location>
        <position position="513"/>
    </location>
    <ligand>
        <name>Zn(2+)</name>
        <dbReference type="ChEBI" id="CHEBI:29105"/>
        <label>2</label>
    </ligand>
</feature>
<keyword evidence="2" id="KW-0597">Phosphoprotein</keyword>
<evidence type="ECO:0000256" key="4">
    <source>
        <dbReference type="ARBA" id="ARBA00022801"/>
    </source>
</evidence>
<dbReference type="GO" id="GO:0004035">
    <property type="term" value="F:alkaline phosphatase activity"/>
    <property type="evidence" value="ECO:0007669"/>
    <property type="project" value="UniProtKB-EC"/>
</dbReference>
<accession>A0A5B9MJX8</accession>
<comment type="cofactor">
    <cofactor evidence="8">
        <name>Zn(2+)</name>
        <dbReference type="ChEBI" id="CHEBI:29105"/>
    </cofactor>
    <text evidence="8">Binds 2 Zn(2+) ions.</text>
</comment>
<keyword evidence="5 8" id="KW-0862">Zinc</keyword>
<dbReference type="KEGG" id="smam:Mal15_40410"/>
<dbReference type="PANTHER" id="PTHR11596">
    <property type="entry name" value="ALKALINE PHOSPHATASE"/>
    <property type="match status" value="1"/>
</dbReference>
<evidence type="ECO:0000256" key="9">
    <source>
        <dbReference type="SAM" id="MobiDB-lite"/>
    </source>
</evidence>
<gene>
    <name evidence="10" type="primary">phoA_3</name>
    <name evidence="10" type="ORF">Mal15_40410</name>
</gene>
<dbReference type="GO" id="GO:0046872">
    <property type="term" value="F:metal ion binding"/>
    <property type="evidence" value="ECO:0007669"/>
    <property type="project" value="UniProtKB-KW"/>
</dbReference>
<organism evidence="10 11">
    <name type="scientific">Stieleria maiorica</name>
    <dbReference type="NCBI Taxonomy" id="2795974"/>
    <lineage>
        <taxon>Bacteria</taxon>
        <taxon>Pseudomonadati</taxon>
        <taxon>Planctomycetota</taxon>
        <taxon>Planctomycetia</taxon>
        <taxon>Pirellulales</taxon>
        <taxon>Pirellulaceae</taxon>
        <taxon>Stieleria</taxon>
    </lineage>
</organism>
<dbReference type="SUPFAM" id="SSF53649">
    <property type="entry name" value="Alkaline phosphatase-like"/>
    <property type="match status" value="1"/>
</dbReference>
<keyword evidence="11" id="KW-1185">Reference proteome</keyword>
<dbReference type="AlphaFoldDB" id="A0A5B9MJX8"/>
<evidence type="ECO:0000256" key="3">
    <source>
        <dbReference type="ARBA" id="ARBA00022723"/>
    </source>
</evidence>